<accession>A0A139BT23</accession>
<evidence type="ECO:0000313" key="1">
    <source>
        <dbReference type="EMBL" id="KXS32013.1"/>
    </source>
</evidence>
<sequence>MTFKGVMLAQLTATLSLPKALKATHLLVLLPNGKTLPKDLPYSDLLAAVLRRRGIKANEFAATPVAANAADGGLIVWAMLDFSKTIFAVQTQVRKAMQLLLDEQPASINIIVQGDEAQRRQAAEAAAYAAWVNGASLPLHKKKAGQRKPLKKIALYGFADKKLFDELK</sequence>
<gene>
    <name evidence="1" type="ORF">AWT59_1881</name>
</gene>
<name>A0A139BT23_9PROT</name>
<dbReference type="AlphaFoldDB" id="A0A139BT23"/>
<organism evidence="1 2">
    <name type="scientific">Candidatus Gallionella acididurans</name>
    <dbReference type="NCBI Taxonomy" id="1796491"/>
    <lineage>
        <taxon>Bacteria</taxon>
        <taxon>Pseudomonadati</taxon>
        <taxon>Pseudomonadota</taxon>
        <taxon>Betaproteobacteria</taxon>
        <taxon>Nitrosomonadales</taxon>
        <taxon>Gallionellaceae</taxon>
        <taxon>Gallionella</taxon>
    </lineage>
</organism>
<reference evidence="1 2" key="2">
    <citation type="submission" date="2016-03" db="EMBL/GenBank/DDBJ databases">
        <title>New uncultured bacterium of the family Gallionellaceae from acid mine drainage: description and reconstruction of genome based on metagenomic analysis of microbial community.</title>
        <authorList>
            <person name="Kadnikov V."/>
            <person name="Ivasenko D."/>
            <person name="Beletsky A."/>
            <person name="Mardanov A."/>
            <person name="Danilova E."/>
            <person name="Pimenov N."/>
            <person name="Karnachuk O."/>
            <person name="Ravin N."/>
        </authorList>
    </citation>
    <scope>NUCLEOTIDE SEQUENCE [LARGE SCALE GENOMIC DNA]</scope>
    <source>
        <strain evidence="1">ShG14-8</strain>
    </source>
</reference>
<keyword evidence="1" id="KW-0031">Aminopeptidase</keyword>
<dbReference type="GO" id="GO:0004177">
    <property type="term" value="F:aminopeptidase activity"/>
    <property type="evidence" value="ECO:0007669"/>
    <property type="project" value="UniProtKB-KW"/>
</dbReference>
<feature type="non-terminal residue" evidence="1">
    <location>
        <position position="168"/>
    </location>
</feature>
<dbReference type="EMBL" id="LSLI01000046">
    <property type="protein sequence ID" value="KXS32013.1"/>
    <property type="molecule type" value="Genomic_DNA"/>
</dbReference>
<dbReference type="Proteomes" id="UP000070578">
    <property type="component" value="Unassembled WGS sequence"/>
</dbReference>
<proteinExistence type="predicted"/>
<protein>
    <submittedName>
        <fullName evidence="1">Leucyl aminopeptidase</fullName>
    </submittedName>
</protein>
<evidence type="ECO:0000313" key="2">
    <source>
        <dbReference type="Proteomes" id="UP000070578"/>
    </source>
</evidence>
<keyword evidence="1" id="KW-0378">Hydrolase</keyword>
<reference evidence="1 2" key="1">
    <citation type="submission" date="2016-02" db="EMBL/GenBank/DDBJ databases">
        <authorList>
            <person name="Wen L."/>
            <person name="He K."/>
            <person name="Yang H."/>
        </authorList>
    </citation>
    <scope>NUCLEOTIDE SEQUENCE [LARGE SCALE GENOMIC DNA]</scope>
    <source>
        <strain evidence="1">ShG14-8</strain>
    </source>
</reference>
<comment type="caution">
    <text evidence="1">The sequence shown here is derived from an EMBL/GenBank/DDBJ whole genome shotgun (WGS) entry which is preliminary data.</text>
</comment>
<keyword evidence="1" id="KW-0645">Protease</keyword>